<comment type="catalytic activity">
    <reaction evidence="3">
        <text>an N-acylsphing-4-enine + H2O = sphing-4-enine + a fatty acid</text>
        <dbReference type="Rhea" id="RHEA:20856"/>
        <dbReference type="ChEBI" id="CHEBI:15377"/>
        <dbReference type="ChEBI" id="CHEBI:28868"/>
        <dbReference type="ChEBI" id="CHEBI:52639"/>
        <dbReference type="ChEBI" id="CHEBI:57756"/>
        <dbReference type="EC" id="3.5.1.23"/>
    </reaction>
</comment>
<evidence type="ECO:0000256" key="4">
    <source>
        <dbReference type="SAM" id="MobiDB-lite"/>
    </source>
</evidence>
<reference evidence="9" key="1">
    <citation type="submission" date="2024-04" db="EMBL/GenBank/DDBJ databases">
        <authorList>
            <person name="Shaw F."/>
            <person name="Minotto A."/>
        </authorList>
    </citation>
    <scope>NUCLEOTIDE SEQUENCE [LARGE SCALE GENOMIC DNA]</scope>
</reference>
<evidence type="ECO:0000259" key="6">
    <source>
        <dbReference type="Pfam" id="PF04734"/>
    </source>
</evidence>
<keyword evidence="5" id="KW-0732">Signal</keyword>
<dbReference type="PANTHER" id="PTHR12670:SF1">
    <property type="entry name" value="NEUTRAL CERAMIDASE"/>
    <property type="match status" value="1"/>
</dbReference>
<keyword evidence="3" id="KW-0443">Lipid metabolism</keyword>
<dbReference type="EC" id="3.5.1.23" evidence="3"/>
<name>A0ABP1DVU3_9APHY</name>
<keyword evidence="3" id="KW-0746">Sphingolipid metabolism</keyword>
<dbReference type="InterPro" id="IPR038445">
    <property type="entry name" value="NCDase_C_sf"/>
</dbReference>
<dbReference type="InterPro" id="IPR031331">
    <property type="entry name" value="NEUT/ALK_ceramidase_C"/>
</dbReference>
<dbReference type="Gene3D" id="2.60.40.2300">
    <property type="entry name" value="Neutral/alkaline non-lysosomal ceramidase, C-terminal domain"/>
    <property type="match status" value="1"/>
</dbReference>
<evidence type="ECO:0000256" key="2">
    <source>
        <dbReference type="ARBA" id="ARBA00022801"/>
    </source>
</evidence>
<keyword evidence="2 3" id="KW-0378">Hydrolase</keyword>
<dbReference type="Proteomes" id="UP001497453">
    <property type="component" value="Chromosome 6"/>
</dbReference>
<dbReference type="Pfam" id="PF17048">
    <property type="entry name" value="Ceramidse_alk_C"/>
    <property type="match status" value="1"/>
</dbReference>
<dbReference type="InterPro" id="IPR006823">
    <property type="entry name" value="Ceramidase_alk"/>
</dbReference>
<evidence type="ECO:0000256" key="5">
    <source>
        <dbReference type="SAM" id="SignalP"/>
    </source>
</evidence>
<dbReference type="InterPro" id="IPR031329">
    <property type="entry name" value="NEUT/ALK_ceramidase_N"/>
</dbReference>
<proteinExistence type="inferred from homology"/>
<feature type="signal peptide" evidence="5">
    <location>
        <begin position="1"/>
        <end position="15"/>
    </location>
</feature>
<evidence type="ECO:0000313" key="8">
    <source>
        <dbReference type="EMBL" id="CAL1711865.1"/>
    </source>
</evidence>
<evidence type="ECO:0000256" key="3">
    <source>
        <dbReference type="RuleBase" id="RU366019"/>
    </source>
</evidence>
<feature type="region of interest" description="Disordered" evidence="4">
    <location>
        <begin position="728"/>
        <end position="751"/>
    </location>
</feature>
<organism evidence="8 9">
    <name type="scientific">Somion occarium</name>
    <dbReference type="NCBI Taxonomy" id="3059160"/>
    <lineage>
        <taxon>Eukaryota</taxon>
        <taxon>Fungi</taxon>
        <taxon>Dikarya</taxon>
        <taxon>Basidiomycota</taxon>
        <taxon>Agaricomycotina</taxon>
        <taxon>Agaricomycetes</taxon>
        <taxon>Polyporales</taxon>
        <taxon>Cerrenaceae</taxon>
        <taxon>Somion</taxon>
    </lineage>
</organism>
<keyword evidence="9" id="KW-1185">Reference proteome</keyword>
<gene>
    <name evidence="8" type="ORF">GFSPODELE1_LOCUS8535</name>
</gene>
<dbReference type="Pfam" id="PF04734">
    <property type="entry name" value="Ceramidase_alk"/>
    <property type="match status" value="1"/>
</dbReference>
<dbReference type="PANTHER" id="PTHR12670">
    <property type="entry name" value="CERAMIDASE"/>
    <property type="match status" value="1"/>
</dbReference>
<evidence type="ECO:0000313" key="9">
    <source>
        <dbReference type="Proteomes" id="UP001497453"/>
    </source>
</evidence>
<evidence type="ECO:0000256" key="1">
    <source>
        <dbReference type="ARBA" id="ARBA00009835"/>
    </source>
</evidence>
<dbReference type="EMBL" id="OZ037949">
    <property type="protein sequence ID" value="CAL1711865.1"/>
    <property type="molecule type" value="Genomic_DNA"/>
</dbReference>
<protein>
    <recommendedName>
        <fullName evidence="3">Neutral ceramidase</fullName>
        <ecNumber evidence="3">3.5.1.23</ecNumber>
    </recommendedName>
</protein>
<comment type="similarity">
    <text evidence="1 3">Belongs to the neutral ceramidase family.</text>
</comment>
<feature type="domain" description="Neutral/alkaline non-lysosomal ceramidase C-terminal" evidence="7">
    <location>
        <begin position="553"/>
        <end position="682"/>
    </location>
</feature>
<accession>A0ABP1DVU3</accession>
<sequence length="751" mass="81149">MLNKALLCLVTFAASVNILNYGGVPMGVQAQYLLGLGIGDITGPVVETNMMGYASLGQTDTGLHMRQRSRAWIVADASNSSNRVVFINADIAMGDTGIRRSIVSQLSSEFPGLYTNENIALVSTHQHSGVGGYLENLLPQITALGYVKQTADAIVAGTVLAVRRAHANLAPGKLSLGNTTVLNANINRSPSAYLANPAEERARYQFDQDKDLSLLRFDDASGNPRGFLSFFAVHGTSLYENNTLVSGDNKGMAAYLYEAMVEPSAMPGNNTFVAGFTQSNVGDTSPNTEGAFCESPGQPWDGQPCEFEHSTCGNKTEDCHGRGPGFRISDFESNRLIAQAQVDGAKTLMSQTLPAVSGPIQWVHTYMNMSFRSFTLPNGTTVQTCPPAMGFSFAGGTTDGPGAFDFIQGDNSSNPQNPFWEIVKGAVTPLPSPEQVQCQSPKPILLNTGFAHSPYEWSPSTVDIQMLRVGNLVMLIIPGELTTMAGRRLREAVRTKLISSGIIGDDAYVVIAGPANTYAHYVTTREEYAVQRYEGASTIFGPNTLDSYIDKYTSLLPFLAPNASGSPSSDPAPQDQTSKAISLQTAVILDNAPIGESFGRVIADVQTTSPYHAGDTVVAQFVGANPRNNLRLEDTFLTVDRLVNGDWQAFRSDSHPSTKFQWLRTNTILGFSTVNVSWTIEDGTPCESMFQFLLVCLLTRSQPDRTVFLITAMPNHCLAPFLPSSDTRPPLRPHDDSQRLIPPVANMNSSY</sequence>
<feature type="chain" id="PRO_5046139987" description="Neutral ceramidase" evidence="5">
    <location>
        <begin position="16"/>
        <end position="751"/>
    </location>
</feature>
<evidence type="ECO:0000259" key="7">
    <source>
        <dbReference type="Pfam" id="PF17048"/>
    </source>
</evidence>
<feature type="domain" description="Neutral/alkaline non-lysosomal ceramidase N-terminal" evidence="6">
    <location>
        <begin position="32"/>
        <end position="549"/>
    </location>
</feature>